<evidence type="ECO:0000313" key="2">
    <source>
        <dbReference type="Proteomes" id="UP000253606"/>
    </source>
</evidence>
<dbReference type="Proteomes" id="UP000253606">
    <property type="component" value="Chromosome"/>
</dbReference>
<proteinExistence type="predicted"/>
<reference evidence="1 2" key="1">
    <citation type="journal article" date="2018" name="Front. Microbiol.">
        <title>Hydrolytic Capabilities as a Key to Environmental Success: Chitinolytic and Cellulolytic Acidobacteria From Acidic Sub-arctic Soils and Boreal Peatlands.</title>
        <authorList>
            <person name="Belova S.E."/>
            <person name="Ravin N.V."/>
            <person name="Pankratov T.A."/>
            <person name="Rakitin A.L."/>
            <person name="Ivanova A.A."/>
            <person name="Beletsky A.V."/>
            <person name="Mardanov A.V."/>
            <person name="Sinninghe Damste J.S."/>
            <person name="Dedysh S.N."/>
        </authorList>
    </citation>
    <scope>NUCLEOTIDE SEQUENCE [LARGE SCALE GENOMIC DNA]</scope>
    <source>
        <strain evidence="1 2">SBC82</strain>
    </source>
</reference>
<dbReference type="RefSeq" id="WP_114209513.1">
    <property type="nucleotide sequence ID" value="NZ_CP030840.1"/>
</dbReference>
<dbReference type="OrthoDB" id="117149at2"/>
<dbReference type="EMBL" id="CP030840">
    <property type="protein sequence ID" value="AXC14818.1"/>
    <property type="molecule type" value="Genomic_DNA"/>
</dbReference>
<sequence length="285" mass="31875">MTPSFRKFFDRWFLTISALGLLAVTPSTSKSAEIAPQSLMQNGFHSMYNLDFSQATQDFDEWQKQHPQDPMGPVAHATALLFAEFARLGVLEAQLFVDDKSYEDRKKLTPDPKIRDQFQNQLAMGDQLAAAALLKNASDTNARFAKVLSLGLRSDYAALIEKRDLAALNYTKQGREDADLLLKEKPDAYDAYIALGVENYLTGIKPAPIRWMLQMGGMQTDKLQGIEQLQKTADHGVLLAPFAKLLLAVAAFRDKDMNKGCNLLRGLASSYPKNPLYSRELVRCH</sequence>
<keyword evidence="2" id="KW-1185">Reference proteome</keyword>
<dbReference type="AlphaFoldDB" id="A0A2Z5G732"/>
<organism evidence="1 2">
    <name type="scientific">Acidisarcina polymorpha</name>
    <dbReference type="NCBI Taxonomy" id="2211140"/>
    <lineage>
        <taxon>Bacteria</taxon>
        <taxon>Pseudomonadati</taxon>
        <taxon>Acidobacteriota</taxon>
        <taxon>Terriglobia</taxon>
        <taxon>Terriglobales</taxon>
        <taxon>Acidobacteriaceae</taxon>
        <taxon>Acidisarcina</taxon>
    </lineage>
</organism>
<accession>A0A2Z5G732</accession>
<gene>
    <name evidence="1" type="ORF">ACPOL_5570</name>
</gene>
<name>A0A2Z5G732_9BACT</name>
<dbReference type="KEGG" id="abas:ACPOL_5570"/>
<evidence type="ECO:0000313" key="1">
    <source>
        <dbReference type="EMBL" id="AXC14818.1"/>
    </source>
</evidence>
<protein>
    <submittedName>
        <fullName evidence="1">Uncharacterized protein</fullName>
    </submittedName>
</protein>